<accession>A0A9P6AGQ5</accession>
<dbReference type="EMBL" id="MU129208">
    <property type="protein sequence ID" value="KAF9504631.1"/>
    <property type="molecule type" value="Genomic_DNA"/>
</dbReference>
<comment type="caution">
    <text evidence="1">The sequence shown here is derived from an EMBL/GenBank/DDBJ whole genome shotgun (WGS) entry which is preliminary data.</text>
</comment>
<dbReference type="InterPro" id="IPR040521">
    <property type="entry name" value="KDZ"/>
</dbReference>
<protein>
    <recommendedName>
        <fullName evidence="3">CxC2-like cysteine cluster KDZ transposase-associated domain-containing protein</fullName>
    </recommendedName>
</protein>
<reference evidence="1" key="1">
    <citation type="journal article" date="2020" name="Nat. Commun.">
        <title>Large-scale genome sequencing of mycorrhizal fungi provides insights into the early evolution of symbiotic traits.</title>
        <authorList>
            <person name="Miyauchi S."/>
            <person name="Kiss E."/>
            <person name="Kuo A."/>
            <person name="Drula E."/>
            <person name="Kohler A."/>
            <person name="Sanchez-Garcia M."/>
            <person name="Morin E."/>
            <person name="Andreopoulos B."/>
            <person name="Barry K.W."/>
            <person name="Bonito G."/>
            <person name="Buee M."/>
            <person name="Carver A."/>
            <person name="Chen C."/>
            <person name="Cichocki N."/>
            <person name="Clum A."/>
            <person name="Culley D."/>
            <person name="Crous P.W."/>
            <person name="Fauchery L."/>
            <person name="Girlanda M."/>
            <person name="Hayes R.D."/>
            <person name="Keri Z."/>
            <person name="LaButti K."/>
            <person name="Lipzen A."/>
            <person name="Lombard V."/>
            <person name="Magnuson J."/>
            <person name="Maillard F."/>
            <person name="Murat C."/>
            <person name="Nolan M."/>
            <person name="Ohm R.A."/>
            <person name="Pangilinan J."/>
            <person name="Pereira M.F."/>
            <person name="Perotto S."/>
            <person name="Peter M."/>
            <person name="Pfister S."/>
            <person name="Riley R."/>
            <person name="Sitrit Y."/>
            <person name="Stielow J.B."/>
            <person name="Szollosi G."/>
            <person name="Zifcakova L."/>
            <person name="Stursova M."/>
            <person name="Spatafora J.W."/>
            <person name="Tedersoo L."/>
            <person name="Vaario L.M."/>
            <person name="Yamada A."/>
            <person name="Yan M."/>
            <person name="Wang P."/>
            <person name="Xu J."/>
            <person name="Bruns T."/>
            <person name="Baldrian P."/>
            <person name="Vilgalys R."/>
            <person name="Dunand C."/>
            <person name="Henrissat B."/>
            <person name="Grigoriev I.V."/>
            <person name="Hibbett D."/>
            <person name="Nagy L.G."/>
            <person name="Martin F.M."/>
        </authorList>
    </citation>
    <scope>NUCLEOTIDE SEQUENCE</scope>
    <source>
        <strain evidence="1">UP504</strain>
    </source>
</reference>
<dbReference type="OrthoDB" id="2680741at2759"/>
<dbReference type="Proteomes" id="UP000886523">
    <property type="component" value="Unassembled WGS sequence"/>
</dbReference>
<gene>
    <name evidence="1" type="ORF">BS47DRAFT_1368655</name>
</gene>
<evidence type="ECO:0008006" key="3">
    <source>
        <dbReference type="Google" id="ProtNLM"/>
    </source>
</evidence>
<name>A0A9P6AGQ5_9AGAM</name>
<dbReference type="Pfam" id="PF18758">
    <property type="entry name" value="KDZ"/>
    <property type="match status" value="1"/>
</dbReference>
<keyword evidence="2" id="KW-1185">Reference proteome</keyword>
<evidence type="ECO:0000313" key="2">
    <source>
        <dbReference type="Proteomes" id="UP000886523"/>
    </source>
</evidence>
<organism evidence="1 2">
    <name type="scientific">Hydnum rufescens UP504</name>
    <dbReference type="NCBI Taxonomy" id="1448309"/>
    <lineage>
        <taxon>Eukaryota</taxon>
        <taxon>Fungi</taxon>
        <taxon>Dikarya</taxon>
        <taxon>Basidiomycota</taxon>
        <taxon>Agaricomycotina</taxon>
        <taxon>Agaricomycetes</taxon>
        <taxon>Cantharellales</taxon>
        <taxon>Hydnaceae</taxon>
        <taxon>Hydnum</taxon>
    </lineage>
</organism>
<sequence>MAMRTPGSKACSLVLLPSSAWPAHTQALICQTIGNPLQCHNSTVLHIAADANFRMKNHFKSGSHPDVGLGTSLSYFIEDAPYKSFLLNYVSEMDISTCSSLAALDLTNTWKSVGLHITGVGVAVCAHQGCIRPLGLGDLQKDWNYRKNVGLGVSLKSKLAEATAAMHLHTEQFNEFNAGFVVNTVKNWESRVLLWESDDTKTQVDIHLELMQAEREALDEGDPVLHTVSMSAFITMGLELEELQCHLSQDVQAQKNTSTMIQLTKIQERQLHMEKQVAMFHAIQAAYMLEATCHIATMPTNNESESQPETCPLFLPSQLPPTIHASRPLILKTEKELQYAQATDAIVELRQSLTVCAHLTKYKADQVCGQHANTRAGEWETVLKPLSQDDITPLTMQENGTGRAGMHGLGEGHRILSWIWIAMGTADSDSTDLHEALQVEWARLHAQMQRWTEEVDWWDKRTSLWSSLIFNNLRDGVCAYAKKQASIHCNWANEFAKLWASPATANANETDQLDVEGLADGSDDN</sequence>
<evidence type="ECO:0000313" key="1">
    <source>
        <dbReference type="EMBL" id="KAF9504631.1"/>
    </source>
</evidence>
<dbReference type="AlphaFoldDB" id="A0A9P6AGQ5"/>
<proteinExistence type="predicted"/>